<comment type="caution">
    <text evidence="2">The sequence shown here is derived from an EMBL/GenBank/DDBJ whole genome shotgun (WGS) entry which is preliminary data.</text>
</comment>
<dbReference type="Proteomes" id="UP000722459">
    <property type="component" value="Unassembled WGS sequence"/>
</dbReference>
<dbReference type="Pfam" id="PF01864">
    <property type="entry name" value="CarS-like"/>
    <property type="match status" value="1"/>
</dbReference>
<dbReference type="EMBL" id="JABJNZ010000052">
    <property type="protein sequence ID" value="MBT4870696.1"/>
    <property type="molecule type" value="Genomic_DNA"/>
</dbReference>
<proteinExistence type="predicted"/>
<name>A0A8T5GGR1_9ARCH</name>
<gene>
    <name evidence="2" type="ORF">HON47_03925</name>
</gene>
<keyword evidence="1" id="KW-1133">Transmembrane helix</keyword>
<feature type="transmembrane region" description="Helical" evidence="1">
    <location>
        <begin position="6"/>
        <end position="28"/>
    </location>
</feature>
<dbReference type="NCBIfam" id="NF003114">
    <property type="entry name" value="PRK04032.1"/>
    <property type="match status" value="1"/>
</dbReference>
<dbReference type="PANTHER" id="PTHR39650:SF1">
    <property type="entry name" value="CDP-ARCHAEOL SYNTHASE"/>
    <property type="match status" value="1"/>
</dbReference>
<protein>
    <submittedName>
        <fullName evidence="2">CDP-2,3-bis-(O-geranylgeranyl)-sn-glycerol synthase</fullName>
        <ecNumber evidence="2">2.7.7.67</ecNumber>
    </submittedName>
</protein>
<feature type="transmembrane region" description="Helical" evidence="1">
    <location>
        <begin position="49"/>
        <end position="71"/>
    </location>
</feature>
<accession>A0A8T5GGR1</accession>
<dbReference type="EC" id="2.7.7.67" evidence="2"/>
<keyword evidence="1" id="KW-0812">Transmembrane</keyword>
<evidence type="ECO:0000313" key="2">
    <source>
        <dbReference type="EMBL" id="MBT4870696.1"/>
    </source>
</evidence>
<reference evidence="2" key="1">
    <citation type="journal article" date="2021" name="ISME J.">
        <title>Mercury methylation by metabolically versatile and cosmopolitan marine bacteria.</title>
        <authorList>
            <person name="Lin H."/>
            <person name="Ascher D.B."/>
            <person name="Myung Y."/>
            <person name="Lamborg C.H."/>
            <person name="Hallam S.J."/>
            <person name="Gionfriddo C.M."/>
            <person name="Holt K.E."/>
            <person name="Moreau J.W."/>
        </authorList>
    </citation>
    <scope>NUCLEOTIDE SEQUENCE</scope>
    <source>
        <strain evidence="2">SI075_bin30</strain>
    </source>
</reference>
<sequence length="169" mass="18557">MILESIILILAYLVPLYVANATPILFHGKVPVDFGKKYKGERILGKGKTILGALCGVLGGVFAGIIFYLAIPQVFELIPNYFSLIIVLSIGGIVGDMAKSFAKRRVGIKSGGKWFLVDQLDFIMGGLIFSLIVRLPEIHVVLFLLIATVFIHTATNIIAFKLKLKKVPW</sequence>
<dbReference type="AlphaFoldDB" id="A0A8T5GGR1"/>
<feature type="transmembrane region" description="Helical" evidence="1">
    <location>
        <begin position="114"/>
        <end position="132"/>
    </location>
</feature>
<feature type="transmembrane region" description="Helical" evidence="1">
    <location>
        <begin position="77"/>
        <end position="94"/>
    </location>
</feature>
<dbReference type="PANTHER" id="PTHR39650">
    <property type="entry name" value="CDP-ARCHAEOL SYNTHASE"/>
    <property type="match status" value="1"/>
</dbReference>
<dbReference type="InterPro" id="IPR032690">
    <property type="entry name" value="CarS"/>
</dbReference>
<feature type="transmembrane region" description="Helical" evidence="1">
    <location>
        <begin position="138"/>
        <end position="160"/>
    </location>
</feature>
<evidence type="ECO:0000256" key="1">
    <source>
        <dbReference type="SAM" id="Phobius"/>
    </source>
</evidence>
<keyword evidence="1" id="KW-0472">Membrane</keyword>
<keyword evidence="2" id="KW-0808">Transferase</keyword>
<keyword evidence="2" id="KW-0548">Nucleotidyltransferase</keyword>
<evidence type="ECO:0000313" key="3">
    <source>
        <dbReference type="Proteomes" id="UP000722459"/>
    </source>
</evidence>
<organism evidence="2 3">
    <name type="scientific">Candidatus Iainarchaeum sp</name>
    <dbReference type="NCBI Taxonomy" id="3101447"/>
    <lineage>
        <taxon>Archaea</taxon>
        <taxon>Candidatus Iainarchaeota</taxon>
        <taxon>Candidatus Iainarchaeia</taxon>
        <taxon>Candidatus Iainarchaeales</taxon>
        <taxon>Candidatus Iainarchaeaceae</taxon>
        <taxon>Candidatus Iainarchaeum</taxon>
    </lineage>
</organism>
<dbReference type="GO" id="GO:0043338">
    <property type="term" value="F:CDP-2,3-bis-(O-geranylgeranyl)-sn-glycerol synthase activity"/>
    <property type="evidence" value="ECO:0007669"/>
    <property type="project" value="UniProtKB-EC"/>
</dbReference>